<feature type="region of interest" description="Disordered" evidence="8">
    <location>
        <begin position="1899"/>
        <end position="2036"/>
    </location>
</feature>
<evidence type="ECO:0000313" key="11">
    <source>
        <dbReference type="Proteomes" id="UP000002630"/>
    </source>
</evidence>
<feature type="coiled-coil region" evidence="7">
    <location>
        <begin position="1038"/>
        <end position="1065"/>
    </location>
</feature>
<dbReference type="SUPFAM" id="SSF47370">
    <property type="entry name" value="Bromodomain"/>
    <property type="match status" value="1"/>
</dbReference>
<feature type="compositionally biased region" description="Acidic residues" evidence="8">
    <location>
        <begin position="1219"/>
        <end position="1231"/>
    </location>
</feature>
<reference evidence="10 11" key="1">
    <citation type="journal article" date="2010" name="Nature">
        <title>The Ectocarpus genome and the independent evolution of multicellularity in brown algae.</title>
        <authorList>
            <person name="Cock J.M."/>
            <person name="Sterck L."/>
            <person name="Rouze P."/>
            <person name="Scornet D."/>
            <person name="Allen A.E."/>
            <person name="Amoutzias G."/>
            <person name="Anthouard V."/>
            <person name="Artiguenave F."/>
            <person name="Aury J.M."/>
            <person name="Badger J.H."/>
            <person name="Beszteri B."/>
            <person name="Billiau K."/>
            <person name="Bonnet E."/>
            <person name="Bothwell J.H."/>
            <person name="Bowler C."/>
            <person name="Boyen C."/>
            <person name="Brownlee C."/>
            <person name="Carrano C.J."/>
            <person name="Charrier B."/>
            <person name="Cho G.Y."/>
            <person name="Coelho S.M."/>
            <person name="Collen J."/>
            <person name="Corre E."/>
            <person name="Da Silva C."/>
            <person name="Delage L."/>
            <person name="Delaroque N."/>
            <person name="Dittami S.M."/>
            <person name="Doulbeau S."/>
            <person name="Elias M."/>
            <person name="Farnham G."/>
            <person name="Gachon C.M."/>
            <person name="Gschloessl B."/>
            <person name="Heesch S."/>
            <person name="Jabbari K."/>
            <person name="Jubin C."/>
            <person name="Kawai H."/>
            <person name="Kimura K."/>
            <person name="Kloareg B."/>
            <person name="Kupper F.C."/>
            <person name="Lang D."/>
            <person name="Le Bail A."/>
            <person name="Leblanc C."/>
            <person name="Lerouge P."/>
            <person name="Lohr M."/>
            <person name="Lopez P.J."/>
            <person name="Martens C."/>
            <person name="Maumus F."/>
            <person name="Michel G."/>
            <person name="Miranda-Saavedra D."/>
            <person name="Morales J."/>
            <person name="Moreau H."/>
            <person name="Motomura T."/>
            <person name="Nagasato C."/>
            <person name="Napoli C.A."/>
            <person name="Nelson D.R."/>
            <person name="Nyvall-Collen P."/>
            <person name="Peters A.F."/>
            <person name="Pommier C."/>
            <person name="Potin P."/>
            <person name="Poulain J."/>
            <person name="Quesneville H."/>
            <person name="Read B."/>
            <person name="Rensing S.A."/>
            <person name="Ritter A."/>
            <person name="Rousvoal S."/>
            <person name="Samanta M."/>
            <person name="Samson G."/>
            <person name="Schroeder D.C."/>
            <person name="Segurens B."/>
            <person name="Strittmatter M."/>
            <person name="Tonon T."/>
            <person name="Tregear J.W."/>
            <person name="Valentin K."/>
            <person name="von Dassow P."/>
            <person name="Yamagishi T."/>
            <person name="Van de Peer Y."/>
            <person name="Wincker P."/>
        </authorList>
    </citation>
    <scope>NUCLEOTIDE SEQUENCE [LARGE SCALE GENOMIC DNA]</scope>
    <source>
        <strain evidence="11">Ec32 / CCAP1310/4</strain>
    </source>
</reference>
<dbReference type="InterPro" id="IPR022702">
    <property type="entry name" value="Cytosine_MeTrfase1_RFD"/>
</dbReference>
<dbReference type="Gene3D" id="2.30.30.1040">
    <property type="match status" value="1"/>
</dbReference>
<evidence type="ECO:0000256" key="7">
    <source>
        <dbReference type="SAM" id="Coils"/>
    </source>
</evidence>
<feature type="compositionally biased region" description="Basic and acidic residues" evidence="8">
    <location>
        <begin position="1904"/>
        <end position="1929"/>
    </location>
</feature>
<feature type="compositionally biased region" description="Low complexity" evidence="8">
    <location>
        <begin position="365"/>
        <end position="384"/>
    </location>
</feature>
<dbReference type="GO" id="GO:0003677">
    <property type="term" value="F:DNA binding"/>
    <property type="evidence" value="ECO:0007669"/>
    <property type="project" value="InterPro"/>
</dbReference>
<feature type="region of interest" description="Disordered" evidence="8">
    <location>
        <begin position="619"/>
        <end position="639"/>
    </location>
</feature>
<dbReference type="InterPro" id="IPR018359">
    <property type="entry name" value="Bromodomain_CS"/>
</dbReference>
<dbReference type="PANTHER" id="PTHR48125:SF12">
    <property type="entry name" value="AT HOOK TRANSCRIPTION FACTOR FAMILY-RELATED"/>
    <property type="match status" value="1"/>
</dbReference>
<keyword evidence="4" id="KW-0804">Transcription</keyword>
<feature type="domain" description="Bromo" evidence="9">
    <location>
        <begin position="1716"/>
        <end position="1778"/>
    </location>
</feature>
<dbReference type="eggNOG" id="KOG0008">
    <property type="taxonomic scope" value="Eukaryota"/>
</dbReference>
<keyword evidence="3 6" id="KW-0103">Bromodomain</keyword>
<feature type="compositionally biased region" description="Pro residues" evidence="8">
    <location>
        <begin position="335"/>
        <end position="352"/>
    </location>
</feature>
<sequence length="2173" mass="233787">MATFSGGLDGSEGRGIPSAEFVGSCFRKGRKDGLLLYYVEKAPRDYPFEVESKAAGAASLDWSVMRKHLKVDAFCMETFRWYGAKVAEVSEERKQVKVHFNGWKSKFDEWMDWESFRLAPCGSRSSAKREGESASTAARKESLTRCVLVPARRTVRIRINCVDDWCIDYSDTNHPVLWIISGHAWYKVAGSGWWDFVAPHPIYAPVFEPSRKSFALTCLVARALQSSPTSSLAAVGRRVSQITSGVFETRDIVEEHEVVAATIAGMGALSTKKKPDNAEGMLDGGGEDGPGSWPGANGDNNGCSDSVDAKDTLFLKELGTKGQEWEANGRSFVRRPPPPPIPSPAITRPPPNSRMLTAPDRGPFSKPAPNASASSAASSSKPAANAGPIRIAANLNAMGGGVRAGGGGGGGVLSGSYKAEGSGAPKLIGGPKPGGPKPGGPKPGGFYGQGGGAGTGGGGALPRPVPAVKAVKTGPTAEERLQQRIAEKLEKQAKAEKLAKEKAAKAEMLAREKAEKAEIAAREKAEKAEAAAREKAEKAARERAEKEAERERKALEKKQKLERQAEEKARLLLERQAERQAAHVKKLEKQREIAEEKERARRAKEAERLAKLEQKRLEKEAKDRERAEQQAREQARRGIEKERARLAKRYPLPDEELRQEQLLMGKQPAPWPEPGQLPCPRGFPPSAFGDVVSAWACLQLFGTLMHLKRFSLDELMVGLANGAPAVEADGPPDDAAEDLLDIIPAPVGSDPNEDAGGVGGYGEGVLRRVETRRMAAARGFAGLGFRREGARGRDARVLQARVLDPLGEVMRILRHLLKSEEAKPFADVPSDDDVTPESESGLGDDGGFGGGGDGGVVKKEEEKAEVKRPLDLGTILRRAENGWYDLEPGAEPPVESNSFGAGHAGVAYDVELMQQGWLEAKGADSAIFEQARGVVDEFLALYETHVLNPLVELDKDIRGSAAAAAAAAAAGRGGLEEGRVLLRSDTDSEGARRGATGCNDPLEMVRQMGSEEYRRWSPAARSRALAWLCDEALSAATMNDLVKRVQEAKEVVDRKDREIKAAVRQRLRDQEATEARGFHNPHNRRGTEAEMITARMLMESPDVKTVRELGSVKVRLKPLGLDRDRRRYWLFATGEDHRLFVEHNEVWGCYARVSQLKALHKWLDRRGVRERTLKAALREHLIANLGVSAQELEPVRRPYGGSSRGRSDVDVLGGGGNEGADEGDEEEEEDGQQYLGEPAEVAREKERERSAGLLALNSCGFAAEEQRRALKRLCSSFAVDLHSLRAAGLAFELKTSGWVMRDLAVHMGPNGLGLQLDVRHGGVVVDGLTQMPPGVSNPGQAAGVRLGDLLVSVDTIVAETPRRLAQGLKDTGLSQSGKLVVVKVLSDVLLTDGQGEPLQQALDYAAIDMVKGALLESESRLHHSFVVGPGWEGQACTEWRLGVSFAGQGADQNRGGGGGRETDVPAGGATPSFTEPKKQQQQATSELVGGSGAIFQEGSMPVLETQGPLSLGPCSVAAGRAAVEELARRMLYIEALVFKQDTVVDARWSEFGRRRKWRTFVNNAQTAPQLLAAWGAFKDVIDWQAAQGCYSELDRRKFLSLLPAHLRNSMPDKGDEVLYYGDGHVLSLEAEAKAGYRGVWGSDPPRPGTVQQHTVKSISYHQGGSSRRAKGAQPFATIELEPTPVPRSFEELGLLPPTEPFGKLNRLLKKAVKAMRERADVAHFLVPVSRTIYPDYYDVISEPMDLNKLWKRCSACRYRSVEEFKRELALVASNCRLYCQDKFPTLPPAADAAVNVGMETLDEPKLAAELGKTVEDGKRLEALWNKHMSAAISASPELATMPGMQKLARQLGFDTGTAEEDDIGRGGQESDEDDDYGQPDTASIARQVFYDKLVGIKYGTPDEEEKHQTDGSDSGDAKKKPPKLDETPEARSPTANGVSPTPPSPGGGAAAAAAAAAPQASPSAASPSAATKTAEAPSSTTVAAEGEASPSSAATCAPGAAGAAGTPDTPPPGEQEKRQSDVAADASKEEGAGGGEAAAAAAAAPAAPVAPAVVPGGVLRVSMRLSNEMPEFVVVTSKYDEAMTFNWRSEMHIQMAFMEEPGEPPRIFEGTLVGVKPKDPRTQMMPWECLMVEWDDEAGMNTVNPWEVEAVSAATAAARRRAPGIPGVGEHIG</sequence>
<evidence type="ECO:0000256" key="3">
    <source>
        <dbReference type="ARBA" id="ARBA00023117"/>
    </source>
</evidence>
<accession>D7G6R7</accession>
<dbReference type="Pfam" id="PF15613">
    <property type="entry name" value="WSD"/>
    <property type="match status" value="1"/>
</dbReference>
<dbReference type="Gene3D" id="2.30.30.140">
    <property type="match status" value="1"/>
</dbReference>
<evidence type="ECO:0000256" key="4">
    <source>
        <dbReference type="ARBA" id="ARBA00023163"/>
    </source>
</evidence>
<feature type="region of interest" description="Disordered" evidence="8">
    <location>
        <begin position="1447"/>
        <end position="1486"/>
    </location>
</feature>
<feature type="compositionally biased region" description="Basic and acidic residues" evidence="8">
    <location>
        <begin position="2014"/>
        <end position="2031"/>
    </location>
</feature>
<dbReference type="Pfam" id="PF12047">
    <property type="entry name" value="DNMT1-RFD"/>
    <property type="match status" value="1"/>
</dbReference>
<dbReference type="CDD" id="cd20104">
    <property type="entry name" value="MBT_PHF20L1-like"/>
    <property type="match status" value="1"/>
</dbReference>
<evidence type="ECO:0000313" key="10">
    <source>
        <dbReference type="EMBL" id="CBJ27611.1"/>
    </source>
</evidence>
<evidence type="ECO:0000256" key="6">
    <source>
        <dbReference type="PROSITE-ProRule" id="PRU00035"/>
    </source>
</evidence>
<protein>
    <recommendedName>
        <fullName evidence="9">Bromo domain-containing protein</fullName>
    </recommendedName>
</protein>
<keyword evidence="2" id="KW-0805">Transcription regulation</keyword>
<feature type="region of interest" description="Disordered" evidence="8">
    <location>
        <begin position="823"/>
        <end position="863"/>
    </location>
</feature>
<feature type="region of interest" description="Disordered" evidence="8">
    <location>
        <begin position="271"/>
        <end position="305"/>
    </location>
</feature>
<feature type="region of interest" description="Disordered" evidence="8">
    <location>
        <begin position="578"/>
        <end position="606"/>
    </location>
</feature>
<dbReference type="GO" id="GO:0006355">
    <property type="term" value="P:regulation of DNA-templated transcription"/>
    <property type="evidence" value="ECO:0007669"/>
    <property type="project" value="InterPro"/>
</dbReference>
<dbReference type="SUPFAM" id="SSF54160">
    <property type="entry name" value="Chromo domain-like"/>
    <property type="match status" value="1"/>
</dbReference>
<feature type="compositionally biased region" description="Gly residues" evidence="8">
    <location>
        <begin position="843"/>
        <end position="855"/>
    </location>
</feature>
<comment type="subcellular location">
    <subcellularLocation>
        <location evidence="1">Nucleus</location>
    </subcellularLocation>
</comment>
<evidence type="ECO:0000256" key="8">
    <source>
        <dbReference type="SAM" id="MobiDB-lite"/>
    </source>
</evidence>
<dbReference type="GO" id="GO:0005634">
    <property type="term" value="C:nucleus"/>
    <property type="evidence" value="ECO:0007669"/>
    <property type="project" value="UniProtKB-SubCell"/>
</dbReference>
<dbReference type="InterPro" id="IPR001487">
    <property type="entry name" value="Bromodomain"/>
</dbReference>
<keyword evidence="11" id="KW-1185">Reference proteome</keyword>
<evidence type="ECO:0000256" key="5">
    <source>
        <dbReference type="ARBA" id="ARBA00023242"/>
    </source>
</evidence>
<keyword evidence="7" id="KW-0175">Coiled coil</keyword>
<dbReference type="Pfam" id="PF00439">
    <property type="entry name" value="Bromodomain"/>
    <property type="match status" value="1"/>
</dbReference>
<dbReference type="EMBL" id="FN649752">
    <property type="protein sequence ID" value="CBJ27611.1"/>
    <property type="molecule type" value="Genomic_DNA"/>
</dbReference>
<gene>
    <name evidence="10" type="ORF">Esi_0079_0037</name>
</gene>
<dbReference type="OrthoDB" id="21449at2759"/>
<dbReference type="InterPro" id="IPR016197">
    <property type="entry name" value="Chromo-like_dom_sf"/>
</dbReference>
<dbReference type="SMART" id="SM00297">
    <property type="entry name" value="BROMO"/>
    <property type="match status" value="1"/>
</dbReference>
<proteinExistence type="predicted"/>
<dbReference type="GO" id="GO:0009725">
    <property type="term" value="P:response to hormone"/>
    <property type="evidence" value="ECO:0007669"/>
    <property type="project" value="InterPro"/>
</dbReference>
<dbReference type="STRING" id="2880.D7G6R7"/>
<organism evidence="10 11">
    <name type="scientific">Ectocarpus siliculosus</name>
    <name type="common">Brown alga</name>
    <name type="synonym">Conferva siliculosa</name>
    <dbReference type="NCBI Taxonomy" id="2880"/>
    <lineage>
        <taxon>Eukaryota</taxon>
        <taxon>Sar</taxon>
        <taxon>Stramenopiles</taxon>
        <taxon>Ochrophyta</taxon>
        <taxon>PX clade</taxon>
        <taxon>Phaeophyceae</taxon>
        <taxon>Ectocarpales</taxon>
        <taxon>Ectocarpaceae</taxon>
        <taxon>Ectocarpus</taxon>
    </lineage>
</organism>
<feature type="region of interest" description="Disordered" evidence="8">
    <location>
        <begin position="528"/>
        <end position="564"/>
    </location>
</feature>
<feature type="region of interest" description="Disordered" evidence="8">
    <location>
        <begin position="1196"/>
        <end position="1242"/>
    </location>
</feature>
<dbReference type="Gene3D" id="1.20.920.10">
    <property type="entry name" value="Bromodomain-like"/>
    <property type="match status" value="2"/>
</dbReference>
<feature type="region of interest" description="Disordered" evidence="8">
    <location>
        <begin position="325"/>
        <end position="384"/>
    </location>
</feature>
<dbReference type="InterPro" id="IPR010525">
    <property type="entry name" value="ARF_dom"/>
</dbReference>
<feature type="compositionally biased region" description="Gly residues" evidence="8">
    <location>
        <begin position="442"/>
        <end position="460"/>
    </location>
</feature>
<name>D7G6R7_ECTSI</name>
<feature type="compositionally biased region" description="Low complexity" evidence="8">
    <location>
        <begin position="1950"/>
        <end position="2007"/>
    </location>
</feature>
<dbReference type="Proteomes" id="UP000002630">
    <property type="component" value="Linkage Group LG27"/>
</dbReference>
<dbReference type="PROSITE" id="PS50014">
    <property type="entry name" value="BROMODOMAIN_2"/>
    <property type="match status" value="1"/>
</dbReference>
<dbReference type="CDD" id="cd04369">
    <property type="entry name" value="Bromodomain"/>
    <property type="match status" value="1"/>
</dbReference>
<evidence type="ECO:0000256" key="2">
    <source>
        <dbReference type="ARBA" id="ARBA00023015"/>
    </source>
</evidence>
<dbReference type="PANTHER" id="PTHR48125">
    <property type="entry name" value="LP07818P1"/>
    <property type="match status" value="1"/>
</dbReference>
<evidence type="ECO:0000259" key="9">
    <source>
        <dbReference type="PROSITE" id="PS50014"/>
    </source>
</evidence>
<feature type="region of interest" description="Disordered" evidence="8">
    <location>
        <begin position="1857"/>
        <end position="1884"/>
    </location>
</feature>
<dbReference type="InterPro" id="IPR036427">
    <property type="entry name" value="Bromodomain-like_sf"/>
</dbReference>
<dbReference type="InterPro" id="IPR028941">
    <property type="entry name" value="WHIM2_dom"/>
</dbReference>
<keyword evidence="5" id="KW-0539">Nucleus</keyword>
<feature type="region of interest" description="Disordered" evidence="8">
    <location>
        <begin position="417"/>
        <end position="476"/>
    </location>
</feature>
<dbReference type="Pfam" id="PF06507">
    <property type="entry name" value="ARF_AD"/>
    <property type="match status" value="1"/>
</dbReference>
<dbReference type="InParanoid" id="D7G6R7"/>
<dbReference type="PROSITE" id="PS00633">
    <property type="entry name" value="BROMODOMAIN_1"/>
    <property type="match status" value="1"/>
</dbReference>
<evidence type="ECO:0000256" key="1">
    <source>
        <dbReference type="ARBA" id="ARBA00004123"/>
    </source>
</evidence>
<dbReference type="EMBL" id="FN649025">
    <property type="protein sequence ID" value="CBJ27611.1"/>
    <property type="molecule type" value="Genomic_DNA"/>
</dbReference>